<dbReference type="PROSITE" id="PS52039">
    <property type="entry name" value="TOPO_IA_2"/>
    <property type="match status" value="1"/>
</dbReference>
<comment type="subunit">
    <text evidence="10">Monomer.</text>
</comment>
<protein>
    <recommendedName>
        <fullName evidence="10">DNA topoisomerase 1</fullName>
        <ecNumber evidence="10">5.6.2.1</ecNumber>
    </recommendedName>
    <alternativeName>
        <fullName evidence="10">DNA topoisomerase I</fullName>
    </alternativeName>
</protein>
<feature type="region of interest" description="Disordered" evidence="11">
    <location>
        <begin position="242"/>
        <end position="261"/>
    </location>
</feature>
<keyword evidence="5" id="KW-0862">Zinc</keyword>
<proteinExistence type="inferred from homology"/>
<dbReference type="InterPro" id="IPR003601">
    <property type="entry name" value="Topo_IA_2"/>
</dbReference>
<dbReference type="InterPro" id="IPR006171">
    <property type="entry name" value="TOPRIM_dom"/>
</dbReference>
<dbReference type="GO" id="GO:0003917">
    <property type="term" value="F:DNA topoisomerase type I (single strand cut, ATP-independent) activity"/>
    <property type="evidence" value="ECO:0007669"/>
    <property type="project" value="UniProtKB-UniRule"/>
</dbReference>
<evidence type="ECO:0000256" key="4">
    <source>
        <dbReference type="ARBA" id="ARBA00022771"/>
    </source>
</evidence>
<keyword evidence="7 10" id="KW-0799">Topoisomerase</keyword>
<dbReference type="PANTHER" id="PTHR42785">
    <property type="entry name" value="DNA TOPOISOMERASE, TYPE IA, CORE"/>
    <property type="match status" value="1"/>
</dbReference>
<dbReference type="SUPFAM" id="SSF57783">
    <property type="entry name" value="Zinc beta-ribbon"/>
    <property type="match status" value="2"/>
</dbReference>
<feature type="active site" description="O-(5'-phospho-DNA)-tyrosine intermediate" evidence="10">
    <location>
        <position position="298"/>
    </location>
</feature>
<keyword evidence="15" id="KW-1185">Reference proteome</keyword>
<feature type="site" description="Interaction with DNA" evidence="10">
    <location>
        <position position="300"/>
    </location>
</feature>
<evidence type="ECO:0000256" key="7">
    <source>
        <dbReference type="ARBA" id="ARBA00023029"/>
    </source>
</evidence>
<dbReference type="PRINTS" id="PR00417">
    <property type="entry name" value="PRTPISMRASEI"/>
</dbReference>
<organism evidence="14 15">
    <name type="scientific">Thermacetogenium phaeum (strain ATCC BAA-254 / DSM 26808 / PB)</name>
    <dbReference type="NCBI Taxonomy" id="1089553"/>
    <lineage>
        <taxon>Bacteria</taxon>
        <taxon>Bacillati</taxon>
        <taxon>Bacillota</taxon>
        <taxon>Clostridia</taxon>
        <taxon>Thermoanaerobacterales</taxon>
        <taxon>Thermoanaerobacteraceae</taxon>
        <taxon>Thermacetogenium</taxon>
    </lineage>
</organism>
<dbReference type="GO" id="GO:0008270">
    <property type="term" value="F:zinc ion binding"/>
    <property type="evidence" value="ECO:0007669"/>
    <property type="project" value="UniProtKB-KW"/>
</dbReference>
<keyword evidence="6" id="KW-0460">Magnesium</keyword>
<dbReference type="KEGG" id="tpz:Tph_c10720"/>
<evidence type="ECO:0000256" key="1">
    <source>
        <dbReference type="ARBA" id="ARBA00000213"/>
    </source>
</evidence>
<dbReference type="HOGENOM" id="CLU_002929_4_3_9"/>
<dbReference type="GO" id="GO:0003677">
    <property type="term" value="F:DNA binding"/>
    <property type="evidence" value="ECO:0007669"/>
    <property type="project" value="UniProtKB-KW"/>
</dbReference>
<feature type="region of interest" description="Interaction with DNA" evidence="10">
    <location>
        <begin position="163"/>
        <end position="168"/>
    </location>
</feature>
<dbReference type="RefSeq" id="WP_015050175.1">
    <property type="nucleotide sequence ID" value="NC_018870.1"/>
</dbReference>
<dbReference type="GO" id="GO:0006265">
    <property type="term" value="P:DNA topological change"/>
    <property type="evidence" value="ECO:0007669"/>
    <property type="project" value="UniProtKB-UniRule"/>
</dbReference>
<dbReference type="EMBL" id="CP003732">
    <property type="protein sequence ID" value="AFV11294.1"/>
    <property type="molecule type" value="Genomic_DNA"/>
</dbReference>
<feature type="domain" description="Topo IA-type catalytic" evidence="13">
    <location>
        <begin position="129"/>
        <end position="554"/>
    </location>
</feature>
<comment type="catalytic activity">
    <reaction evidence="1 10">
        <text>ATP-independent breakage of single-stranded DNA, followed by passage and rejoining.</text>
        <dbReference type="EC" id="5.6.2.1"/>
    </reaction>
</comment>
<keyword evidence="3" id="KW-0479">Metal-binding</keyword>
<gene>
    <name evidence="10 14" type="primary">topA</name>
    <name evidence="14" type="ordered locus">Tph_c10720</name>
</gene>
<feature type="site" description="Interaction with DNA" evidence="10">
    <location>
        <position position="139"/>
    </location>
</feature>
<dbReference type="InterPro" id="IPR034149">
    <property type="entry name" value="TOPRIM_TopoI"/>
</dbReference>
<comment type="similarity">
    <text evidence="2 10">Belongs to the type IA topoisomerase family.</text>
</comment>
<feature type="site" description="Interaction with DNA" evidence="10">
    <location>
        <position position="33"/>
    </location>
</feature>
<dbReference type="Gene3D" id="3.30.65.10">
    <property type="entry name" value="Bacterial Topoisomerase I, domain 1"/>
    <property type="match status" value="2"/>
</dbReference>
<dbReference type="InterPro" id="IPR013826">
    <property type="entry name" value="Topo_IA_cen_sub3"/>
</dbReference>
<dbReference type="InterPro" id="IPR013498">
    <property type="entry name" value="Topo_IA_Znf"/>
</dbReference>
<keyword evidence="9 10" id="KW-0413">Isomerase</keyword>
<evidence type="ECO:0000256" key="3">
    <source>
        <dbReference type="ARBA" id="ARBA00022723"/>
    </source>
</evidence>
<dbReference type="InterPro" id="IPR013824">
    <property type="entry name" value="Topo_IA_cen_sub1"/>
</dbReference>
<dbReference type="HAMAP" id="MF_00952">
    <property type="entry name" value="Topoisom_1_prok"/>
    <property type="match status" value="1"/>
</dbReference>
<dbReference type="InterPro" id="IPR023406">
    <property type="entry name" value="Topo_IA_AS"/>
</dbReference>
<reference evidence="14 15" key="1">
    <citation type="journal article" date="2012" name="BMC Genomics">
        <title>Genome-guided analysis of physiological and morphological traits of the fermentative acetate oxidizer Thermacetogenium phaeum.</title>
        <authorList>
            <person name="Oehler D."/>
            <person name="Poehlein A."/>
            <person name="Leimbach A."/>
            <person name="Muller N."/>
            <person name="Daniel R."/>
            <person name="Gottschalk G."/>
            <person name="Schink B."/>
        </authorList>
    </citation>
    <scope>NUCLEOTIDE SEQUENCE [LARGE SCALE GENOMIC DNA]</scope>
    <source>
        <strain evidence="15">ATCC BAA-254 / DSM 26808 / PB</strain>
    </source>
</reference>
<dbReference type="InterPro" id="IPR028612">
    <property type="entry name" value="Topoisom_1_IA"/>
</dbReference>
<dbReference type="NCBIfam" id="TIGR01051">
    <property type="entry name" value="topA_bact"/>
    <property type="match status" value="1"/>
</dbReference>
<feature type="site" description="Interaction with DNA" evidence="10">
    <location>
        <position position="148"/>
    </location>
</feature>
<dbReference type="SUPFAM" id="SSF56712">
    <property type="entry name" value="Prokaryotic type I DNA topoisomerase"/>
    <property type="match status" value="1"/>
</dbReference>
<dbReference type="eggNOG" id="COG0550">
    <property type="taxonomic scope" value="Bacteria"/>
</dbReference>
<dbReference type="InterPro" id="IPR000380">
    <property type="entry name" value="Topo_IA"/>
</dbReference>
<dbReference type="SMART" id="SM00493">
    <property type="entry name" value="TOPRIM"/>
    <property type="match status" value="1"/>
</dbReference>
<dbReference type="Pfam" id="PF01751">
    <property type="entry name" value="Toprim"/>
    <property type="match status" value="1"/>
</dbReference>
<dbReference type="InterPro" id="IPR013497">
    <property type="entry name" value="Topo_IA_cen"/>
</dbReference>
<keyword evidence="8 10" id="KW-0238">DNA-binding</keyword>
<evidence type="ECO:0000256" key="10">
    <source>
        <dbReference type="HAMAP-Rule" id="MF_00952"/>
    </source>
</evidence>
<dbReference type="SMART" id="SM00436">
    <property type="entry name" value="TOP1Bc"/>
    <property type="match status" value="1"/>
</dbReference>
<dbReference type="Gene3D" id="3.40.50.140">
    <property type="match status" value="1"/>
</dbReference>
<dbReference type="InterPro" id="IPR013825">
    <property type="entry name" value="Topo_IA_cen_sub2"/>
</dbReference>
<feature type="site" description="Interaction with DNA" evidence="10">
    <location>
        <position position="143"/>
    </location>
</feature>
<dbReference type="CDD" id="cd00186">
    <property type="entry name" value="TOP1Ac"/>
    <property type="match status" value="1"/>
</dbReference>
<dbReference type="Gene3D" id="1.10.460.10">
    <property type="entry name" value="Topoisomerase I, domain 2"/>
    <property type="match status" value="1"/>
</dbReference>
<dbReference type="InterPro" id="IPR023405">
    <property type="entry name" value="Topo_IA_core_domain"/>
</dbReference>
<feature type="site" description="Interaction with DNA" evidence="10">
    <location>
        <position position="485"/>
    </location>
</feature>
<dbReference type="InterPro" id="IPR003602">
    <property type="entry name" value="Topo_IA_DNA-bd_dom"/>
</dbReference>
<dbReference type="PROSITE" id="PS00396">
    <property type="entry name" value="TOPO_IA_1"/>
    <property type="match status" value="1"/>
</dbReference>
<dbReference type="AlphaFoldDB" id="K4LTE0"/>
<evidence type="ECO:0000256" key="6">
    <source>
        <dbReference type="ARBA" id="ARBA00022842"/>
    </source>
</evidence>
<evidence type="ECO:0000256" key="2">
    <source>
        <dbReference type="ARBA" id="ARBA00009446"/>
    </source>
</evidence>
<feature type="site" description="Interaction with DNA" evidence="10">
    <location>
        <position position="155"/>
    </location>
</feature>
<dbReference type="Pfam" id="PF01131">
    <property type="entry name" value="Topoisom_bac"/>
    <property type="match status" value="1"/>
</dbReference>
<dbReference type="SMART" id="SM00437">
    <property type="entry name" value="TOP1Ac"/>
    <property type="match status" value="1"/>
</dbReference>
<evidence type="ECO:0000256" key="8">
    <source>
        <dbReference type="ARBA" id="ARBA00023125"/>
    </source>
</evidence>
<evidence type="ECO:0000259" key="13">
    <source>
        <dbReference type="PROSITE" id="PS52039"/>
    </source>
</evidence>
<dbReference type="InterPro" id="IPR005733">
    <property type="entry name" value="TopoI_bac-type"/>
</dbReference>
<dbReference type="OrthoDB" id="9804262at2"/>
<evidence type="ECO:0000313" key="14">
    <source>
        <dbReference type="EMBL" id="AFV11294.1"/>
    </source>
</evidence>
<accession>K4LTE0</accession>
<feature type="domain" description="Toprim" evidence="12">
    <location>
        <begin position="3"/>
        <end position="113"/>
    </location>
</feature>
<dbReference type="CDD" id="cd03363">
    <property type="entry name" value="TOPRIM_TopoIA_TopoI"/>
    <property type="match status" value="1"/>
</dbReference>
<evidence type="ECO:0000259" key="12">
    <source>
        <dbReference type="PROSITE" id="PS50880"/>
    </source>
</evidence>
<dbReference type="PANTHER" id="PTHR42785:SF1">
    <property type="entry name" value="DNA TOPOISOMERASE"/>
    <property type="match status" value="1"/>
</dbReference>
<dbReference type="PROSITE" id="PS50880">
    <property type="entry name" value="TOPRIM"/>
    <property type="match status" value="1"/>
</dbReference>
<dbReference type="Proteomes" id="UP000000467">
    <property type="component" value="Chromosome"/>
</dbReference>
<dbReference type="STRING" id="1089553.Tph_c10720"/>
<comment type="function">
    <text evidence="10">Releases the supercoiling and torsional tension of DNA, which is introduced during the DNA replication and transcription, by transiently cleaving and rejoining one strand of the DNA duplex. Introduces a single-strand break via transesterification at a target site in duplex DNA. The scissile phosphodiester is attacked by the catalytic tyrosine of the enzyme, resulting in the formation of a DNA-(5'-phosphotyrosyl)-enzyme intermediate and the expulsion of a 3'-OH DNA strand. The free DNA strand then undergoes passage around the unbroken strand, thus removing DNA supercoils. Finally, in the religation step, the DNA 3'-OH attacks the covalent intermediate to expel the active-site tyrosine and restore the DNA phosphodiester backbone.</text>
</comment>
<dbReference type="EC" id="5.6.2.1" evidence="10"/>
<keyword evidence="4" id="KW-0863">Zinc-finger</keyword>
<evidence type="ECO:0000256" key="11">
    <source>
        <dbReference type="SAM" id="MobiDB-lite"/>
    </source>
</evidence>
<dbReference type="Pfam" id="PF01396">
    <property type="entry name" value="Zn_ribbon_Top1"/>
    <property type="match status" value="2"/>
</dbReference>
<evidence type="ECO:0000256" key="5">
    <source>
        <dbReference type="ARBA" id="ARBA00022833"/>
    </source>
</evidence>
<feature type="site" description="Interaction with DNA" evidence="10">
    <location>
        <position position="140"/>
    </location>
</feature>
<dbReference type="Gene3D" id="2.70.20.10">
    <property type="entry name" value="Topoisomerase I, domain 3"/>
    <property type="match status" value="1"/>
</dbReference>
<dbReference type="GO" id="GO:0005694">
    <property type="term" value="C:chromosome"/>
    <property type="evidence" value="ECO:0007669"/>
    <property type="project" value="InterPro"/>
</dbReference>
<name>K4LTE0_THEPS</name>
<evidence type="ECO:0000313" key="15">
    <source>
        <dbReference type="Proteomes" id="UP000000467"/>
    </source>
</evidence>
<evidence type="ECO:0000256" key="9">
    <source>
        <dbReference type="ARBA" id="ARBA00023235"/>
    </source>
</evidence>
<sequence>MAKVLVIVESPAKARAITKFLGRKYAVKASLGHVRDLPKSQLGVDVENGYQPKYITIRGKGDVIKELRGAAKKAETVLLGPDPDREGEAIAWHLMEILGLPPETPCRIEFHEITKSALEKAVKEPRLIDKARVDAQQCRRVLDRLVGYKLSPLLWRKIKRGLSAGRVQSVAVRLICDREKEIADFQPEEYWTITGHFRTEESTIEANLIRRGKEKVSLPTVEDVNRVLAELEGASFVVSKIEKKERKRNPSPPFTTSTLQQEASRKLNFPVKKTMLVAQQLYEGLDLGSEGIVGLITYMRTDSTRIAETASDAARAYIAMKIGQEYLPEKAPVYKGKGRSQDAHEAIRPTDIYREPDQIKNYLTRDQYRLYKLIWERFLASQMKPAVIEVTTVEIEGKEYIFRTSGSVVRFPGYLRVSADADEVDSLLPELEEGERLELVKLEPKQHFTQPPSRYTEATLVKALEENGIGRPSTYAPIIATIQSRGYVVKEDKQLRPTELGQIVVDLLKEYFPKIIDVEFTAQMEEKLDQVEEGVYSWQEVVDDFYLPFQEDLLQAEREIAVIPIEEECSEEKCPKCGRNLKIKQGRYGKFLACPGFPECRYTKQFYEDAGVSCPRCGGRIVIRRSRRGRKFYGCINYPECDFTCWDEPAAKNCPECGCFLVYRGSGKKKLVCPDCGQTYQEEQLTEAEGVK</sequence>
<dbReference type="Gene3D" id="1.10.290.10">
    <property type="entry name" value="Topoisomerase I, domain 4"/>
    <property type="match status" value="1"/>
</dbReference>